<accession>A0A653B2X8</accession>
<proteinExistence type="predicted"/>
<dbReference type="EMBL" id="LR130779">
    <property type="protein sequence ID" value="VDN63019.1"/>
    <property type="molecule type" value="Genomic_DNA"/>
</dbReference>
<sequence length="65" mass="7306">MQVSIFFASGHIFAGQRRLHACLQKPYTPGVIARALPRSARRAGLGAQWGEFHRRERAAVPMSMR</sequence>
<organism evidence="1">
    <name type="scientific">Ectopseudomonas oleovorans</name>
    <name type="common">Pseudomonas oleovorans</name>
    <dbReference type="NCBI Taxonomy" id="301"/>
    <lineage>
        <taxon>Bacteria</taxon>
        <taxon>Pseudomonadati</taxon>
        <taxon>Pseudomonadota</taxon>
        <taxon>Gammaproteobacteria</taxon>
        <taxon>Pseudomonadales</taxon>
        <taxon>Pseudomonadaceae</taxon>
        <taxon>Ectopseudomonas</taxon>
    </lineage>
</organism>
<evidence type="ECO:0000313" key="1">
    <source>
        <dbReference type="EMBL" id="VDN63019.1"/>
    </source>
</evidence>
<reference evidence="1" key="1">
    <citation type="submission" date="2018-11" db="EMBL/GenBank/DDBJ databases">
        <authorList>
            <consortium name="Genoscope - CEA"/>
            <person name="William W."/>
        </authorList>
    </citation>
    <scope>NUCLEOTIDE SEQUENCE [LARGE SCALE GENOMIC DNA]</scope>
    <source>
        <strain evidence="1">T9AD</strain>
    </source>
</reference>
<name>A0A653B2X8_ECTOL</name>
<dbReference type="AlphaFoldDB" id="A0A653B2X8"/>
<gene>
    <name evidence="1" type="ORF">POT9AD_2039</name>
</gene>
<protein>
    <submittedName>
        <fullName evidence="1">Uncharacterized protein</fullName>
    </submittedName>
</protein>